<keyword evidence="3" id="KW-1185">Reference proteome</keyword>
<dbReference type="EMBL" id="BTSX01000002">
    <property type="protein sequence ID" value="GMS84064.1"/>
    <property type="molecule type" value="Genomic_DNA"/>
</dbReference>
<sequence>MATSLLLAIFTFFHFFSLGDCNFLGTNDDCVEECVNIMQKNNQMEQLSYPSLRMKDDKMTEASFKGICDSFEKADKCLQRCAQHNLEADKIRMHTYAGIRYICIEKRNEFFRTLPCLSEHEPKAMSKCSSQINESIKASTEFSNTVINKESHHLRHRFESLCESLGNTVACIEPITRESCGEDAADMMMKFIKVGFGSFEQVYSQLGISDQLPSACRSLLSPSRSNSKTARRTANESRTVRSFLTLITVFAFSLLR</sequence>
<evidence type="ECO:0000313" key="2">
    <source>
        <dbReference type="EMBL" id="GMS84064.1"/>
    </source>
</evidence>
<dbReference type="AlphaFoldDB" id="A0AAV5SMC4"/>
<dbReference type="PANTHER" id="PTHR36944">
    <property type="entry name" value="PROTEIN CBG02791-RELATED"/>
    <property type="match status" value="1"/>
</dbReference>
<dbReference type="Proteomes" id="UP001432027">
    <property type="component" value="Unassembled WGS sequence"/>
</dbReference>
<keyword evidence="1" id="KW-0732">Signal</keyword>
<dbReference type="PANTHER" id="PTHR36944:SF4">
    <property type="entry name" value="CPG4 DOMAIN-CONTAINING PROTEIN"/>
    <property type="match status" value="1"/>
</dbReference>
<evidence type="ECO:0000313" key="3">
    <source>
        <dbReference type="Proteomes" id="UP001432027"/>
    </source>
</evidence>
<evidence type="ECO:0008006" key="4">
    <source>
        <dbReference type="Google" id="ProtNLM"/>
    </source>
</evidence>
<accession>A0AAV5SMC4</accession>
<reference evidence="2" key="1">
    <citation type="submission" date="2023-10" db="EMBL/GenBank/DDBJ databases">
        <title>Genome assembly of Pristionchus species.</title>
        <authorList>
            <person name="Yoshida K."/>
            <person name="Sommer R.J."/>
        </authorList>
    </citation>
    <scope>NUCLEOTIDE SEQUENCE</scope>
    <source>
        <strain evidence="2">RS0144</strain>
    </source>
</reference>
<name>A0AAV5SMC4_9BILA</name>
<comment type="caution">
    <text evidence="2">The sequence shown here is derived from an EMBL/GenBank/DDBJ whole genome shotgun (WGS) entry which is preliminary data.</text>
</comment>
<feature type="signal peptide" evidence="1">
    <location>
        <begin position="1"/>
        <end position="21"/>
    </location>
</feature>
<organism evidence="2 3">
    <name type="scientific">Pristionchus entomophagus</name>
    <dbReference type="NCBI Taxonomy" id="358040"/>
    <lineage>
        <taxon>Eukaryota</taxon>
        <taxon>Metazoa</taxon>
        <taxon>Ecdysozoa</taxon>
        <taxon>Nematoda</taxon>
        <taxon>Chromadorea</taxon>
        <taxon>Rhabditida</taxon>
        <taxon>Rhabditina</taxon>
        <taxon>Diplogasteromorpha</taxon>
        <taxon>Diplogasteroidea</taxon>
        <taxon>Neodiplogasteridae</taxon>
        <taxon>Pristionchus</taxon>
    </lineage>
</organism>
<feature type="chain" id="PRO_5043663616" description="Chondroitin proteoglycan 4 domain-containing protein" evidence="1">
    <location>
        <begin position="22"/>
        <end position="256"/>
    </location>
</feature>
<gene>
    <name evidence="2" type="ORF">PENTCL1PPCAC_6239</name>
</gene>
<protein>
    <recommendedName>
        <fullName evidence="4">Chondroitin proteoglycan 4 domain-containing protein</fullName>
    </recommendedName>
</protein>
<evidence type="ECO:0000256" key="1">
    <source>
        <dbReference type="SAM" id="SignalP"/>
    </source>
</evidence>
<proteinExistence type="predicted"/>